<dbReference type="InterPro" id="IPR002602">
    <property type="entry name" value="DB"/>
</dbReference>
<evidence type="ECO:0000313" key="4">
    <source>
        <dbReference type="Proteomes" id="UP000274756"/>
    </source>
</evidence>
<evidence type="ECO:0000313" key="5">
    <source>
        <dbReference type="WBParaSite" id="DME_0000175501-mRNA-1"/>
    </source>
</evidence>
<dbReference type="PANTHER" id="PTHR46705">
    <property type="entry name" value="PROTEIN CBG09805"/>
    <property type="match status" value="1"/>
</dbReference>
<dbReference type="Proteomes" id="UP000274756">
    <property type="component" value="Unassembled WGS sequence"/>
</dbReference>
<dbReference type="EMBL" id="UYYG01001154">
    <property type="protein sequence ID" value="VDN56142.1"/>
    <property type="molecule type" value="Genomic_DNA"/>
</dbReference>
<dbReference type="OrthoDB" id="5843172at2759"/>
<dbReference type="AlphaFoldDB" id="A0A0N4U4N6"/>
<name>A0A0N4U4N6_DRAME</name>
<feature type="domain" description="Domain of unknown function DB" evidence="1">
    <location>
        <begin position="88"/>
        <end position="164"/>
    </location>
</feature>
<proteinExistence type="predicted"/>
<dbReference type="PANTHER" id="PTHR46705:SF9">
    <property type="entry name" value="DOMAIN OF UNKNOWN FUNCTION DB DOMAIN-CONTAINING PROTEIN"/>
    <property type="match status" value="1"/>
</dbReference>
<reference evidence="2 4" key="2">
    <citation type="submission" date="2018-11" db="EMBL/GenBank/DDBJ databases">
        <authorList>
            <consortium name="Pathogen Informatics"/>
        </authorList>
    </citation>
    <scope>NUCLEOTIDE SEQUENCE [LARGE SCALE GENOMIC DNA]</scope>
</reference>
<evidence type="ECO:0000259" key="1">
    <source>
        <dbReference type="Pfam" id="PF01682"/>
    </source>
</evidence>
<sequence>MIQMKKLEKTVLLDEKCFGLGGCGLFGSSCCFGFGGYGAFGGPFCARAKASKTISFSAKSRNVQKFSVYDDELIAASVMTPDEEFLECCKNGGLSEKCFDICSFSNYTKNGLLGMFFGIKSCPIRAANQIHFCATRGLDHRECCFKNGITTTLAGRKCLIFCDEVAIFLCF</sequence>
<dbReference type="PROSITE" id="PS51257">
    <property type="entry name" value="PROKAR_LIPOPROTEIN"/>
    <property type="match status" value="1"/>
</dbReference>
<dbReference type="STRING" id="318479.A0A0N4U4N6"/>
<evidence type="ECO:0000313" key="2">
    <source>
        <dbReference type="EMBL" id="VDN56142.1"/>
    </source>
</evidence>
<protein>
    <submittedName>
        <fullName evidence="5">DB domain-containing protein</fullName>
    </submittedName>
</protein>
<dbReference type="WBParaSite" id="DME_0000175501-mRNA-1">
    <property type="protein sequence ID" value="DME_0000175501-mRNA-1"/>
    <property type="gene ID" value="DME_0000175501"/>
</dbReference>
<keyword evidence="4" id="KW-1185">Reference proteome</keyword>
<dbReference type="Pfam" id="PF01682">
    <property type="entry name" value="DB"/>
    <property type="match status" value="1"/>
</dbReference>
<dbReference type="Proteomes" id="UP000038040">
    <property type="component" value="Unplaced"/>
</dbReference>
<gene>
    <name evidence="2" type="ORF">DME_LOCUS6115</name>
</gene>
<organism evidence="3 5">
    <name type="scientific">Dracunculus medinensis</name>
    <name type="common">Guinea worm</name>
    <dbReference type="NCBI Taxonomy" id="318479"/>
    <lineage>
        <taxon>Eukaryota</taxon>
        <taxon>Metazoa</taxon>
        <taxon>Ecdysozoa</taxon>
        <taxon>Nematoda</taxon>
        <taxon>Chromadorea</taxon>
        <taxon>Rhabditida</taxon>
        <taxon>Spirurina</taxon>
        <taxon>Dracunculoidea</taxon>
        <taxon>Dracunculidae</taxon>
        <taxon>Dracunculus</taxon>
    </lineage>
</organism>
<reference evidence="5" key="1">
    <citation type="submission" date="2017-02" db="UniProtKB">
        <authorList>
            <consortium name="WormBaseParasite"/>
        </authorList>
    </citation>
    <scope>IDENTIFICATION</scope>
</reference>
<accession>A0A0N4U4N6</accession>
<evidence type="ECO:0000313" key="3">
    <source>
        <dbReference type="Proteomes" id="UP000038040"/>
    </source>
</evidence>